<dbReference type="EMBL" id="AVOT02000538">
    <property type="protein sequence ID" value="MBW0463386.1"/>
    <property type="molecule type" value="Genomic_DNA"/>
</dbReference>
<feature type="non-terminal residue" evidence="1">
    <location>
        <position position="1"/>
    </location>
</feature>
<proteinExistence type="predicted"/>
<organism evidence="1 2">
    <name type="scientific">Austropuccinia psidii MF-1</name>
    <dbReference type="NCBI Taxonomy" id="1389203"/>
    <lineage>
        <taxon>Eukaryota</taxon>
        <taxon>Fungi</taxon>
        <taxon>Dikarya</taxon>
        <taxon>Basidiomycota</taxon>
        <taxon>Pucciniomycotina</taxon>
        <taxon>Pucciniomycetes</taxon>
        <taxon>Pucciniales</taxon>
        <taxon>Sphaerophragmiaceae</taxon>
        <taxon>Austropuccinia</taxon>
    </lineage>
</organism>
<evidence type="ECO:0000313" key="2">
    <source>
        <dbReference type="Proteomes" id="UP000765509"/>
    </source>
</evidence>
<protein>
    <submittedName>
        <fullName evidence="1">Uncharacterized protein</fullName>
    </submittedName>
</protein>
<name>A0A9Q3BE90_9BASI</name>
<sequence>AHIYHANVLFKSSLDYSNDINEHAMLVTEAVQNLENQLGQINSKMITTPAIYYVVPSMHQLIIPAISTLMATNP</sequence>
<accession>A0A9Q3BE90</accession>
<evidence type="ECO:0000313" key="1">
    <source>
        <dbReference type="EMBL" id="MBW0463386.1"/>
    </source>
</evidence>
<keyword evidence="2" id="KW-1185">Reference proteome</keyword>
<gene>
    <name evidence="1" type="ORF">O181_003101</name>
</gene>
<comment type="caution">
    <text evidence="1">The sequence shown here is derived from an EMBL/GenBank/DDBJ whole genome shotgun (WGS) entry which is preliminary data.</text>
</comment>
<dbReference type="Proteomes" id="UP000765509">
    <property type="component" value="Unassembled WGS sequence"/>
</dbReference>
<reference evidence="1" key="1">
    <citation type="submission" date="2021-03" db="EMBL/GenBank/DDBJ databases">
        <title>Draft genome sequence of rust myrtle Austropuccinia psidii MF-1, a brazilian biotype.</title>
        <authorList>
            <person name="Quecine M.C."/>
            <person name="Pachon D.M.R."/>
            <person name="Bonatelli M.L."/>
            <person name="Correr F.H."/>
            <person name="Franceschini L.M."/>
            <person name="Leite T.F."/>
            <person name="Margarido G.R.A."/>
            <person name="Almeida C.A."/>
            <person name="Ferrarezi J.A."/>
            <person name="Labate C.A."/>
        </authorList>
    </citation>
    <scope>NUCLEOTIDE SEQUENCE</scope>
    <source>
        <strain evidence="1">MF-1</strain>
    </source>
</reference>
<dbReference type="AlphaFoldDB" id="A0A9Q3BE90"/>